<organism evidence="4 6">
    <name type="scientific">Phytophthora rubi</name>
    <dbReference type="NCBI Taxonomy" id="129364"/>
    <lineage>
        <taxon>Eukaryota</taxon>
        <taxon>Sar</taxon>
        <taxon>Stramenopiles</taxon>
        <taxon>Oomycota</taxon>
        <taxon>Peronosporomycetes</taxon>
        <taxon>Peronosporales</taxon>
        <taxon>Peronosporaceae</taxon>
        <taxon>Phytophthora</taxon>
    </lineage>
</organism>
<comment type="caution">
    <text evidence="4">The sequence shown here is derived from an EMBL/GenBank/DDBJ whole genome shotgun (WGS) entry which is preliminary data.</text>
</comment>
<dbReference type="AlphaFoldDB" id="A0A6A4G1F9"/>
<feature type="chain" id="PRO_5036381418" evidence="1">
    <location>
        <begin position="22"/>
        <end position="52"/>
    </location>
</feature>
<protein>
    <submittedName>
        <fullName evidence="4">Uncharacterized protein</fullName>
    </submittedName>
</protein>
<evidence type="ECO:0000313" key="7">
    <source>
        <dbReference type="Proteomes" id="UP000435112"/>
    </source>
</evidence>
<proteinExistence type="predicted"/>
<evidence type="ECO:0000313" key="6">
    <source>
        <dbReference type="Proteomes" id="UP000434957"/>
    </source>
</evidence>
<evidence type="ECO:0000256" key="1">
    <source>
        <dbReference type="SAM" id="SignalP"/>
    </source>
</evidence>
<gene>
    <name evidence="3" type="ORF">PR001_g3481</name>
    <name evidence="2" type="ORF">PR002_g3595</name>
    <name evidence="4" type="ORF">PR003_g3262</name>
</gene>
<dbReference type="Proteomes" id="UP000429607">
    <property type="component" value="Unassembled WGS sequence"/>
</dbReference>
<dbReference type="EMBL" id="QXFV01000132">
    <property type="protein sequence ID" value="KAE9049258.1"/>
    <property type="molecule type" value="Genomic_DNA"/>
</dbReference>
<keyword evidence="1" id="KW-0732">Signal</keyword>
<reference evidence="4 6" key="1">
    <citation type="submission" date="2018-08" db="EMBL/GenBank/DDBJ databases">
        <title>Genomic investigation of the strawberry pathogen Phytophthora fragariae indicates pathogenicity is determined by transcriptional variation in three key races.</title>
        <authorList>
            <person name="Adams T.M."/>
            <person name="Armitage A.D."/>
            <person name="Sobczyk M.K."/>
            <person name="Bates H.J."/>
            <person name="Dunwell J.M."/>
            <person name="Nellist C.F."/>
            <person name="Harrison R.J."/>
        </authorList>
    </citation>
    <scope>NUCLEOTIDE SEQUENCE [LARGE SCALE GENOMIC DNA]</scope>
    <source>
        <strain evidence="3 5">SCRP249</strain>
        <strain evidence="2 7">SCRP324</strain>
        <strain evidence="4 6">SCRP333</strain>
    </source>
</reference>
<evidence type="ECO:0000313" key="2">
    <source>
        <dbReference type="EMBL" id="KAE9042975.1"/>
    </source>
</evidence>
<evidence type="ECO:0000313" key="3">
    <source>
        <dbReference type="EMBL" id="KAE9049258.1"/>
    </source>
</evidence>
<accession>A0A6A4G1F9</accession>
<evidence type="ECO:0000313" key="5">
    <source>
        <dbReference type="Proteomes" id="UP000429607"/>
    </source>
</evidence>
<dbReference type="EMBL" id="QXFT01000112">
    <property type="protein sequence ID" value="KAE9354624.1"/>
    <property type="molecule type" value="Genomic_DNA"/>
</dbReference>
<sequence>MHLHIDTGGWVALVMSPGSFALASGTTCTSCDNLCTHGGVGNSTMARPLSTL</sequence>
<keyword evidence="6" id="KW-1185">Reference proteome</keyword>
<dbReference type="Proteomes" id="UP000435112">
    <property type="component" value="Unassembled WGS sequence"/>
</dbReference>
<dbReference type="Proteomes" id="UP000434957">
    <property type="component" value="Unassembled WGS sequence"/>
</dbReference>
<evidence type="ECO:0000313" key="4">
    <source>
        <dbReference type="EMBL" id="KAE9354624.1"/>
    </source>
</evidence>
<name>A0A6A4G1F9_9STRA</name>
<feature type="signal peptide" evidence="1">
    <location>
        <begin position="1"/>
        <end position="21"/>
    </location>
</feature>
<dbReference type="EMBL" id="QXFU01000134">
    <property type="protein sequence ID" value="KAE9042975.1"/>
    <property type="molecule type" value="Genomic_DNA"/>
</dbReference>